<comment type="pathway">
    <text evidence="2 11">Pyrimidine metabolism; CTP biosynthesis via de novo pathway; UDP from UMP (UMPK route): step 1/1.</text>
</comment>
<keyword evidence="7 11" id="KW-0418">Kinase</keyword>
<dbReference type="PIRSF" id="PIRSF005650">
    <property type="entry name" value="Uridylate_kin"/>
    <property type="match status" value="1"/>
</dbReference>
<feature type="domain" description="Aspartate/glutamate/uridylate kinase" evidence="13">
    <location>
        <begin position="30"/>
        <end position="239"/>
    </location>
</feature>
<dbReference type="NCBIfam" id="TIGR02075">
    <property type="entry name" value="pyrH_bact"/>
    <property type="match status" value="1"/>
</dbReference>
<dbReference type="HAMAP" id="MF_01220_B">
    <property type="entry name" value="PyrH_B"/>
    <property type="match status" value="1"/>
</dbReference>
<dbReference type="InterPro" id="IPR015963">
    <property type="entry name" value="Uridylate_kinase_bac"/>
</dbReference>
<sequence>MGRMADDGSGPSPGEHRVESDVVSRPRYTRVLLKLSGEALMGDEPYGIDPKVIASTAAQVRRVCALGVEVAIVVGGGNIWRGLSAAAGGMDRASADYAGMLATVLNALALQDALERIGVYTRVQTAIEMHQVAEPYIRRRAIRHMEKGRVVILAAGTGNPYFTTDTAAALRAVEIGAQVVLMAKHGVDGVYTADPNLDPGAERFDHITHLEALQRNLRVMDASALSLCMDNGLPIIVFDFQLEGNIERAVRGEAIGTLISAEAPRGALAGATA</sequence>
<keyword evidence="4 11" id="KW-0963">Cytoplasm</keyword>
<dbReference type="EC" id="2.7.4.22" evidence="11"/>
<comment type="subunit">
    <text evidence="11">Homohexamer.</text>
</comment>
<dbReference type="GO" id="GO:0006225">
    <property type="term" value="P:UDP biosynthetic process"/>
    <property type="evidence" value="ECO:0007669"/>
    <property type="project" value="TreeGrafter"/>
</dbReference>
<evidence type="ECO:0000256" key="9">
    <source>
        <dbReference type="ARBA" id="ARBA00022975"/>
    </source>
</evidence>
<reference evidence="14" key="1">
    <citation type="submission" date="2020-02" db="EMBL/GenBank/DDBJ databases">
        <authorList>
            <person name="Meier V. D."/>
        </authorList>
    </citation>
    <scope>NUCLEOTIDE SEQUENCE</scope>
    <source>
        <strain evidence="14">AVDCRST_MAG88</strain>
    </source>
</reference>
<evidence type="ECO:0000256" key="10">
    <source>
        <dbReference type="ARBA" id="ARBA00047767"/>
    </source>
</evidence>
<feature type="binding site" evidence="11">
    <location>
        <position position="81"/>
    </location>
    <ligand>
        <name>ATP</name>
        <dbReference type="ChEBI" id="CHEBI:30616"/>
    </ligand>
</feature>
<dbReference type="CDD" id="cd04254">
    <property type="entry name" value="AAK_UMPK-PyrH-Ec"/>
    <property type="match status" value="1"/>
</dbReference>
<evidence type="ECO:0000259" key="13">
    <source>
        <dbReference type="Pfam" id="PF00696"/>
    </source>
</evidence>
<evidence type="ECO:0000256" key="2">
    <source>
        <dbReference type="ARBA" id="ARBA00004791"/>
    </source>
</evidence>
<evidence type="ECO:0000313" key="14">
    <source>
        <dbReference type="EMBL" id="CAA9561091.1"/>
    </source>
</evidence>
<comment type="similarity">
    <text evidence="3 11">Belongs to the UMP kinase family.</text>
</comment>
<comment type="subcellular location">
    <subcellularLocation>
        <location evidence="1 11">Cytoplasm</location>
    </subcellularLocation>
</comment>
<feature type="binding site" evidence="11">
    <location>
        <position position="76"/>
    </location>
    <ligand>
        <name>UMP</name>
        <dbReference type="ChEBI" id="CHEBI:57865"/>
    </ligand>
</feature>
<dbReference type="AlphaFoldDB" id="A0A6J4UXS6"/>
<proteinExistence type="inferred from homology"/>
<dbReference type="SUPFAM" id="SSF53633">
    <property type="entry name" value="Carbamate kinase-like"/>
    <property type="match status" value="1"/>
</dbReference>
<dbReference type="PANTHER" id="PTHR42833">
    <property type="entry name" value="URIDYLATE KINASE"/>
    <property type="match status" value="1"/>
</dbReference>
<feature type="region of interest" description="Disordered" evidence="12">
    <location>
        <begin position="1"/>
        <end position="22"/>
    </location>
</feature>
<evidence type="ECO:0000256" key="4">
    <source>
        <dbReference type="ARBA" id="ARBA00022490"/>
    </source>
</evidence>
<dbReference type="GO" id="GO:0033862">
    <property type="term" value="F:UMP kinase activity"/>
    <property type="evidence" value="ECO:0007669"/>
    <property type="project" value="UniProtKB-EC"/>
</dbReference>
<keyword evidence="8 11" id="KW-0067">ATP-binding</keyword>
<dbReference type="EMBL" id="CADCWM010000462">
    <property type="protein sequence ID" value="CAA9561091.1"/>
    <property type="molecule type" value="Genomic_DNA"/>
</dbReference>
<keyword evidence="5 11" id="KW-0808">Transferase</keyword>
<comment type="catalytic activity">
    <reaction evidence="10 11">
        <text>UMP + ATP = UDP + ADP</text>
        <dbReference type="Rhea" id="RHEA:24400"/>
        <dbReference type="ChEBI" id="CHEBI:30616"/>
        <dbReference type="ChEBI" id="CHEBI:57865"/>
        <dbReference type="ChEBI" id="CHEBI:58223"/>
        <dbReference type="ChEBI" id="CHEBI:456216"/>
        <dbReference type="EC" id="2.7.4.22"/>
    </reaction>
</comment>
<evidence type="ECO:0000256" key="1">
    <source>
        <dbReference type="ARBA" id="ARBA00004496"/>
    </source>
</evidence>
<organism evidence="14">
    <name type="scientific">uncultured Thermomicrobiales bacterium</name>
    <dbReference type="NCBI Taxonomy" id="1645740"/>
    <lineage>
        <taxon>Bacteria</taxon>
        <taxon>Pseudomonadati</taxon>
        <taxon>Thermomicrobiota</taxon>
        <taxon>Thermomicrobia</taxon>
        <taxon>Thermomicrobiales</taxon>
        <taxon>environmental samples</taxon>
    </lineage>
</organism>
<accession>A0A6J4UXS6</accession>
<gene>
    <name evidence="11" type="primary">pyrH</name>
    <name evidence="14" type="ORF">AVDCRST_MAG88-1510</name>
</gene>
<evidence type="ECO:0000256" key="6">
    <source>
        <dbReference type="ARBA" id="ARBA00022741"/>
    </source>
</evidence>
<feature type="binding site" evidence="11">
    <location>
        <begin position="157"/>
        <end position="164"/>
    </location>
    <ligand>
        <name>UMP</name>
        <dbReference type="ChEBI" id="CHEBI:57865"/>
    </ligand>
</feature>
<feature type="binding site" evidence="11">
    <location>
        <position position="191"/>
    </location>
    <ligand>
        <name>ATP</name>
        <dbReference type="ChEBI" id="CHEBI:30616"/>
    </ligand>
</feature>
<evidence type="ECO:0000256" key="8">
    <source>
        <dbReference type="ARBA" id="ARBA00022840"/>
    </source>
</evidence>
<dbReference type="InterPro" id="IPR036393">
    <property type="entry name" value="AceGlu_kinase-like_sf"/>
</dbReference>
<dbReference type="GO" id="GO:0005737">
    <property type="term" value="C:cytoplasm"/>
    <property type="evidence" value="ECO:0007669"/>
    <property type="project" value="UniProtKB-SubCell"/>
</dbReference>
<name>A0A6J4UXS6_9BACT</name>
<keyword evidence="6 11" id="KW-0547">Nucleotide-binding</keyword>
<dbReference type="Gene3D" id="3.40.1160.10">
    <property type="entry name" value="Acetylglutamate kinase-like"/>
    <property type="match status" value="1"/>
</dbReference>
<dbReference type="UniPathway" id="UPA00159">
    <property type="reaction ID" value="UER00275"/>
</dbReference>
<feature type="binding site" evidence="11">
    <location>
        <begin position="34"/>
        <end position="37"/>
    </location>
    <ligand>
        <name>ATP</name>
        <dbReference type="ChEBI" id="CHEBI:30616"/>
    </ligand>
</feature>
<dbReference type="InterPro" id="IPR011817">
    <property type="entry name" value="Uridylate_kinase"/>
</dbReference>
<evidence type="ECO:0000256" key="7">
    <source>
        <dbReference type="ARBA" id="ARBA00022777"/>
    </source>
</evidence>
<keyword evidence="9 11" id="KW-0665">Pyrimidine biosynthesis</keyword>
<evidence type="ECO:0000256" key="5">
    <source>
        <dbReference type="ARBA" id="ARBA00022679"/>
    </source>
</evidence>
<dbReference type="GO" id="GO:0005524">
    <property type="term" value="F:ATP binding"/>
    <property type="evidence" value="ECO:0007669"/>
    <property type="project" value="UniProtKB-KW"/>
</dbReference>
<dbReference type="Pfam" id="PF00696">
    <property type="entry name" value="AA_kinase"/>
    <property type="match status" value="1"/>
</dbReference>
<feature type="binding site" evidence="11">
    <location>
        <position position="96"/>
    </location>
    <ligand>
        <name>UMP</name>
        <dbReference type="ChEBI" id="CHEBI:57865"/>
    </ligand>
</feature>
<feature type="binding site" evidence="11">
    <location>
        <position position="77"/>
    </location>
    <ligand>
        <name>ATP</name>
        <dbReference type="ChEBI" id="CHEBI:30616"/>
    </ligand>
</feature>
<evidence type="ECO:0000256" key="3">
    <source>
        <dbReference type="ARBA" id="ARBA00007614"/>
    </source>
</evidence>
<comment type="function">
    <text evidence="11">Catalyzes the reversible phosphorylation of UMP to UDP.</text>
</comment>
<dbReference type="PANTHER" id="PTHR42833:SF4">
    <property type="entry name" value="URIDYLATE KINASE PUMPKIN, CHLOROPLASTIC"/>
    <property type="match status" value="1"/>
</dbReference>
<dbReference type="FunFam" id="3.40.1160.10:FF:000001">
    <property type="entry name" value="Uridylate kinase"/>
    <property type="match status" value="1"/>
</dbReference>
<evidence type="ECO:0000256" key="12">
    <source>
        <dbReference type="SAM" id="MobiDB-lite"/>
    </source>
</evidence>
<feature type="binding site" evidence="11">
    <location>
        <position position="194"/>
    </location>
    <ligand>
        <name>ATP</name>
        <dbReference type="ChEBI" id="CHEBI:30616"/>
    </ligand>
</feature>
<dbReference type="InterPro" id="IPR001048">
    <property type="entry name" value="Asp/Glu/Uridylate_kinase"/>
</dbReference>
<dbReference type="GO" id="GO:0044210">
    <property type="term" value="P:'de novo' CTP biosynthetic process"/>
    <property type="evidence" value="ECO:0007669"/>
    <property type="project" value="UniProtKB-UniRule"/>
</dbReference>
<comment type="caution">
    <text evidence="11">Lacks conserved residue(s) required for the propagation of feature annotation.</text>
</comment>
<comment type="activity regulation">
    <text evidence="11">Inhibited by UTP.</text>
</comment>
<protein>
    <recommendedName>
        <fullName evidence="11">Uridylate kinase</fullName>
        <shortName evidence="11">UK</shortName>
        <ecNumber evidence="11">2.7.4.22</ecNumber>
    </recommendedName>
    <alternativeName>
        <fullName evidence="11">Uridine monophosphate kinase</fullName>
        <shortName evidence="11">UMP kinase</shortName>
        <shortName evidence="11">UMPK</shortName>
    </alternativeName>
</protein>
<evidence type="ECO:0000256" key="11">
    <source>
        <dbReference type="HAMAP-Rule" id="MF_01220"/>
    </source>
</evidence>